<reference evidence="2 3" key="1">
    <citation type="submission" date="2017-08" db="EMBL/GenBank/DDBJ databases">
        <title>Infants hospitalized years apart are colonized by the same room-sourced microbial strains.</title>
        <authorList>
            <person name="Brooks B."/>
            <person name="Olm M.R."/>
            <person name="Firek B.A."/>
            <person name="Baker R."/>
            <person name="Thomas B.C."/>
            <person name="Morowitz M.J."/>
            <person name="Banfield J.F."/>
        </authorList>
    </citation>
    <scope>NUCLEOTIDE SEQUENCE [LARGE SCALE GENOMIC DNA]</scope>
    <source>
        <strain evidence="2">S2_003_000_R2_14</strain>
    </source>
</reference>
<feature type="region of interest" description="Disordered" evidence="1">
    <location>
        <begin position="253"/>
        <end position="282"/>
    </location>
</feature>
<dbReference type="SUPFAM" id="SSF48695">
    <property type="entry name" value="Multiheme cytochromes"/>
    <property type="match status" value="2"/>
</dbReference>
<organism evidence="2 3">
    <name type="scientific">Archangium gephyra</name>
    <dbReference type="NCBI Taxonomy" id="48"/>
    <lineage>
        <taxon>Bacteria</taxon>
        <taxon>Pseudomonadati</taxon>
        <taxon>Myxococcota</taxon>
        <taxon>Myxococcia</taxon>
        <taxon>Myxococcales</taxon>
        <taxon>Cystobacterineae</taxon>
        <taxon>Archangiaceae</taxon>
        <taxon>Archangium</taxon>
    </lineage>
</organism>
<name>A0A2W5T5K8_9BACT</name>
<evidence type="ECO:0008006" key="4">
    <source>
        <dbReference type="Google" id="ProtNLM"/>
    </source>
</evidence>
<dbReference type="EMBL" id="QFQP01000030">
    <property type="protein sequence ID" value="PZR07526.1"/>
    <property type="molecule type" value="Genomic_DNA"/>
</dbReference>
<gene>
    <name evidence="2" type="ORF">DI536_27010</name>
</gene>
<feature type="compositionally biased region" description="Polar residues" evidence="1">
    <location>
        <begin position="254"/>
        <end position="272"/>
    </location>
</feature>
<proteinExistence type="predicted"/>
<evidence type="ECO:0000313" key="3">
    <source>
        <dbReference type="Proteomes" id="UP000249061"/>
    </source>
</evidence>
<evidence type="ECO:0000313" key="2">
    <source>
        <dbReference type="EMBL" id="PZR07526.1"/>
    </source>
</evidence>
<dbReference type="InterPro" id="IPR036280">
    <property type="entry name" value="Multihaem_cyt_sf"/>
</dbReference>
<protein>
    <recommendedName>
        <fullName evidence="4">Cytochrome c domain-containing protein</fullName>
    </recommendedName>
</protein>
<comment type="caution">
    <text evidence="2">The sequence shown here is derived from an EMBL/GenBank/DDBJ whole genome shotgun (WGS) entry which is preliminary data.</text>
</comment>
<evidence type="ECO:0000256" key="1">
    <source>
        <dbReference type="SAM" id="MobiDB-lite"/>
    </source>
</evidence>
<sequence>MRAWLCIVVLVAGCYVPEETADSGVVDGGAPMADGGGLTGDGLPCDVDQLVADNCRSCHRVNGSAPMPLVSRVHFTAATPSNASTSVGSQSVTRMKSATAPMPPSGQLSAAQIQVLDAWVTAGMPEGTCGTGDAGVDPFEVPPQCTSNTTWTRGNSGSSRMNPGRACLSCHAQENDPGDEEAPEGIGGTLYPTAHEPDLCNGLPGAATVVLTGSDGREFRLSVNDVGNFHMYRNNALLRPYTARVEFAGRTRRMSTPQMSGDCNSCHTQAGTNGAPGRILAP</sequence>
<dbReference type="Proteomes" id="UP000249061">
    <property type="component" value="Unassembled WGS sequence"/>
</dbReference>
<dbReference type="AlphaFoldDB" id="A0A2W5T5K8"/>
<accession>A0A2W5T5K8</accession>